<comment type="similarity">
    <text evidence="1">Belongs to the class-A beta-lactamase family.</text>
</comment>
<evidence type="ECO:0000256" key="2">
    <source>
        <dbReference type="ARBA" id="ARBA00022801"/>
    </source>
</evidence>
<evidence type="ECO:0000256" key="1">
    <source>
        <dbReference type="ARBA" id="ARBA00009009"/>
    </source>
</evidence>
<reference evidence="4 5" key="1">
    <citation type="journal article" date="2018" name="Mycol. Prog.">
        <title>Coniella lustricola, a new species from submerged detritus.</title>
        <authorList>
            <person name="Raudabaugh D.B."/>
            <person name="Iturriaga T."/>
            <person name="Carver A."/>
            <person name="Mondo S."/>
            <person name="Pangilinan J."/>
            <person name="Lipzen A."/>
            <person name="He G."/>
            <person name="Amirebrahimi M."/>
            <person name="Grigoriev I.V."/>
            <person name="Miller A.N."/>
        </authorList>
    </citation>
    <scope>NUCLEOTIDE SEQUENCE [LARGE SCALE GENOMIC DNA]</scope>
    <source>
        <strain evidence="4 5">B22-T-1</strain>
    </source>
</reference>
<dbReference type="InterPro" id="IPR001466">
    <property type="entry name" value="Beta-lactam-related"/>
</dbReference>
<dbReference type="Pfam" id="PF00144">
    <property type="entry name" value="Beta-lactamase"/>
    <property type="match status" value="1"/>
</dbReference>
<evidence type="ECO:0000313" key="5">
    <source>
        <dbReference type="Proteomes" id="UP000241462"/>
    </source>
</evidence>
<dbReference type="GO" id="GO:0016787">
    <property type="term" value="F:hydrolase activity"/>
    <property type="evidence" value="ECO:0007669"/>
    <property type="project" value="UniProtKB-KW"/>
</dbReference>
<evidence type="ECO:0000259" key="3">
    <source>
        <dbReference type="Pfam" id="PF00144"/>
    </source>
</evidence>
<dbReference type="PANTHER" id="PTHR43283:SF17">
    <property type="entry name" value="(LOVD), PUTATIVE (AFU_ORTHOLOGUE AFUA_5G00920)-RELATED"/>
    <property type="match status" value="1"/>
</dbReference>
<protein>
    <recommendedName>
        <fullName evidence="3">Beta-lactamase-related domain-containing protein</fullName>
    </recommendedName>
</protein>
<dbReference type="PANTHER" id="PTHR43283">
    <property type="entry name" value="BETA-LACTAMASE-RELATED"/>
    <property type="match status" value="1"/>
</dbReference>
<feature type="domain" description="Beta-lactamase-related" evidence="3">
    <location>
        <begin position="6"/>
        <end position="141"/>
    </location>
</feature>
<evidence type="ECO:0000313" key="4">
    <source>
        <dbReference type="EMBL" id="PSR77717.1"/>
    </source>
</evidence>
<dbReference type="SUPFAM" id="SSF56601">
    <property type="entry name" value="beta-lactamase/transpeptidase-like"/>
    <property type="match status" value="1"/>
</dbReference>
<dbReference type="Gene3D" id="3.40.710.10">
    <property type="entry name" value="DD-peptidase/beta-lactamase superfamily"/>
    <property type="match status" value="1"/>
</dbReference>
<keyword evidence="2" id="KW-0378">Hydrolase</keyword>
<dbReference type="InParanoid" id="A0A2T2ZVB9"/>
<organism evidence="4 5">
    <name type="scientific">Coniella lustricola</name>
    <dbReference type="NCBI Taxonomy" id="2025994"/>
    <lineage>
        <taxon>Eukaryota</taxon>
        <taxon>Fungi</taxon>
        <taxon>Dikarya</taxon>
        <taxon>Ascomycota</taxon>
        <taxon>Pezizomycotina</taxon>
        <taxon>Sordariomycetes</taxon>
        <taxon>Sordariomycetidae</taxon>
        <taxon>Diaporthales</taxon>
        <taxon>Schizoparmaceae</taxon>
        <taxon>Coniella</taxon>
    </lineage>
</organism>
<accession>A0A2T2ZVB9</accession>
<sequence length="180" mass="19728">MVYKYALPLMYKPGTSFAYSPGNDLAGKAIEAATYKILAEFMRENVCEPLGLNEDASFFARKKPGMKDRIAGLNLVSDEPGMSAVDASALDPMAQVTDYFGGAGLYISADAYYAFLCYIPARLQAPRPRLVQRALPPTTRRCRRTSPQQPLWGLFSTSGVSVFEDPARGPQDMVACRSHS</sequence>
<dbReference type="InterPro" id="IPR050789">
    <property type="entry name" value="Diverse_Enzym_Activities"/>
</dbReference>
<name>A0A2T2ZVB9_9PEZI</name>
<gene>
    <name evidence="4" type="ORF">BD289DRAFT_494074</name>
</gene>
<dbReference type="Proteomes" id="UP000241462">
    <property type="component" value="Unassembled WGS sequence"/>
</dbReference>
<dbReference type="InterPro" id="IPR012338">
    <property type="entry name" value="Beta-lactam/transpept-like"/>
</dbReference>
<dbReference type="OrthoDB" id="428260at2759"/>
<dbReference type="AlphaFoldDB" id="A0A2T2ZVB9"/>
<keyword evidence="5" id="KW-1185">Reference proteome</keyword>
<proteinExistence type="inferred from homology"/>
<dbReference type="EMBL" id="KZ678642">
    <property type="protein sequence ID" value="PSR77717.1"/>
    <property type="molecule type" value="Genomic_DNA"/>
</dbReference>
<dbReference type="STRING" id="2025994.A0A2T2ZVB9"/>